<accession>A0A371DCN2</accession>
<feature type="compositionally biased region" description="Low complexity" evidence="1">
    <location>
        <begin position="170"/>
        <end position="195"/>
    </location>
</feature>
<evidence type="ECO:0000256" key="1">
    <source>
        <dbReference type="SAM" id="MobiDB-lite"/>
    </source>
</evidence>
<evidence type="ECO:0000313" key="2">
    <source>
        <dbReference type="EMBL" id="RDX50273.1"/>
    </source>
</evidence>
<protein>
    <submittedName>
        <fullName evidence="2">Uncharacterized protein</fullName>
    </submittedName>
</protein>
<organism evidence="2 3">
    <name type="scientific">Lentinus brumalis</name>
    <dbReference type="NCBI Taxonomy" id="2498619"/>
    <lineage>
        <taxon>Eukaryota</taxon>
        <taxon>Fungi</taxon>
        <taxon>Dikarya</taxon>
        <taxon>Basidiomycota</taxon>
        <taxon>Agaricomycotina</taxon>
        <taxon>Agaricomycetes</taxon>
        <taxon>Polyporales</taxon>
        <taxon>Polyporaceae</taxon>
        <taxon>Lentinus</taxon>
    </lineage>
</organism>
<keyword evidence="3" id="KW-1185">Reference proteome</keyword>
<name>A0A371DCN2_9APHY</name>
<dbReference type="Proteomes" id="UP000256964">
    <property type="component" value="Unassembled WGS sequence"/>
</dbReference>
<proteinExistence type="predicted"/>
<dbReference type="AlphaFoldDB" id="A0A371DCN2"/>
<feature type="region of interest" description="Disordered" evidence="1">
    <location>
        <begin position="162"/>
        <end position="198"/>
    </location>
</feature>
<feature type="region of interest" description="Disordered" evidence="1">
    <location>
        <begin position="96"/>
        <end position="121"/>
    </location>
</feature>
<sequence>MRIGPQPLLDTPTNFVFRLWSWGSERFLTRLLLLFCGASHSILQPHSGANANVPYLTTYSPPLPGHRLPARAHTVRPPGVPTFDVRCSMLDARNSVPGTRHSEIGSPAPPLHNPEQPLRSWSPRPRSVAVCSLQSRSQTCSAHLIILIVLLDGCRLTVPPVSCAASKPESPTSAAISTPRSASTSATPRTASNATKMRTGTALLDSRFSILNPASMCTSSGACTAHALGAEAGESSRVEQVSK</sequence>
<evidence type="ECO:0000313" key="3">
    <source>
        <dbReference type="Proteomes" id="UP000256964"/>
    </source>
</evidence>
<dbReference type="EMBL" id="KZ857400">
    <property type="protein sequence ID" value="RDX50273.1"/>
    <property type="molecule type" value="Genomic_DNA"/>
</dbReference>
<reference evidence="2 3" key="1">
    <citation type="journal article" date="2018" name="Biotechnol. Biofuels">
        <title>Integrative visual omics of the white-rot fungus Polyporus brumalis exposes the biotechnological potential of its oxidative enzymes for delignifying raw plant biomass.</title>
        <authorList>
            <person name="Miyauchi S."/>
            <person name="Rancon A."/>
            <person name="Drula E."/>
            <person name="Hage H."/>
            <person name="Chaduli D."/>
            <person name="Favel A."/>
            <person name="Grisel S."/>
            <person name="Henrissat B."/>
            <person name="Herpoel-Gimbert I."/>
            <person name="Ruiz-Duenas F.J."/>
            <person name="Chevret D."/>
            <person name="Hainaut M."/>
            <person name="Lin J."/>
            <person name="Wang M."/>
            <person name="Pangilinan J."/>
            <person name="Lipzen A."/>
            <person name="Lesage-Meessen L."/>
            <person name="Navarro D."/>
            <person name="Riley R."/>
            <person name="Grigoriev I.V."/>
            <person name="Zhou S."/>
            <person name="Raouche S."/>
            <person name="Rosso M.N."/>
        </authorList>
    </citation>
    <scope>NUCLEOTIDE SEQUENCE [LARGE SCALE GENOMIC DNA]</scope>
    <source>
        <strain evidence="2 3">BRFM 1820</strain>
    </source>
</reference>
<gene>
    <name evidence="2" type="ORF">OH76DRAFT_466325</name>
</gene>